<comment type="subcellular location">
    <subcellularLocation>
        <location evidence="1 7">Cell membrane</location>
        <topology evidence="1 7">Multi-pass membrane protein</topology>
    </subcellularLocation>
</comment>
<name>U5DGK5_9CHRO</name>
<dbReference type="PATRIC" id="fig|582515.4.peg.3062"/>
<keyword evidence="6 7" id="KW-0472">Membrane</keyword>
<evidence type="ECO:0000256" key="6">
    <source>
        <dbReference type="ARBA" id="ARBA00023136"/>
    </source>
</evidence>
<reference evidence="9 10" key="1">
    <citation type="submission" date="2013-05" db="EMBL/GenBank/DDBJ databases">
        <title>Draft genome sequence of Rubidibacter lacunae KORDI 51-2.</title>
        <authorList>
            <person name="Choi D.H."/>
            <person name="Noh J.H."/>
            <person name="Kwon K.-K."/>
            <person name="Lee J.-H."/>
            <person name="Ryu J.-Y."/>
        </authorList>
    </citation>
    <scope>NUCLEOTIDE SEQUENCE [LARGE SCALE GENOMIC DNA]</scope>
    <source>
        <strain evidence="9 10">KORDI 51-2</strain>
    </source>
</reference>
<dbReference type="GO" id="GO:0005886">
    <property type="term" value="C:plasma membrane"/>
    <property type="evidence" value="ECO:0007669"/>
    <property type="project" value="UniProtKB-SubCell"/>
</dbReference>
<dbReference type="PANTHER" id="PTHR43386:SF1">
    <property type="entry name" value="D,D-DIPEPTIDE TRANSPORT SYSTEM PERMEASE PROTEIN DDPC-RELATED"/>
    <property type="match status" value="1"/>
</dbReference>
<dbReference type="EMBL" id="ASSJ01000070">
    <property type="protein sequence ID" value="ERN40736.1"/>
    <property type="molecule type" value="Genomic_DNA"/>
</dbReference>
<evidence type="ECO:0000256" key="7">
    <source>
        <dbReference type="RuleBase" id="RU363032"/>
    </source>
</evidence>
<proteinExistence type="inferred from homology"/>
<evidence type="ECO:0000259" key="8">
    <source>
        <dbReference type="PROSITE" id="PS50928"/>
    </source>
</evidence>
<sequence length="330" mass="35287">MHPAEELCRRSGSPKTRSAANRSVLFDLSSDNCADVTTTTNHAYKRSLTGLMRWSELSKLSRWFLATGLGIVAAFAAIAVLVPLLAGWGWIQDPTEALSNPINAAPSTAHWFGTTRQGYDVFARTLFGARAALRVVAAATILSAFAGVPLGLLAGYLGGRLDKFLLFLMDTIYTLPGLLLSITLAFVVGRGVLNAAIAVSISYVPQYFRVVRNHTVSVKTELFVEAARALGASPSRVLSRYLFGNVVQSVPVLFALNAADAILILSSLGFLGLGLPEDVPEWGYALKEALDALPTGVWWAAFFPGLAIALLAVGMALLGEGLGELFHERH</sequence>
<gene>
    <name evidence="9" type="ORF">KR51_00027230</name>
</gene>
<dbReference type="SUPFAM" id="SSF161098">
    <property type="entry name" value="MetI-like"/>
    <property type="match status" value="1"/>
</dbReference>
<dbReference type="PROSITE" id="PS50928">
    <property type="entry name" value="ABC_TM1"/>
    <property type="match status" value="1"/>
</dbReference>
<keyword evidence="3" id="KW-1003">Cell membrane</keyword>
<dbReference type="PANTHER" id="PTHR43386">
    <property type="entry name" value="OLIGOPEPTIDE TRANSPORT SYSTEM PERMEASE PROTEIN APPC"/>
    <property type="match status" value="1"/>
</dbReference>
<dbReference type="InterPro" id="IPR000515">
    <property type="entry name" value="MetI-like"/>
</dbReference>
<accession>U5DGK5</accession>
<keyword evidence="4 7" id="KW-0812">Transmembrane</keyword>
<dbReference type="STRING" id="582515.KR51_00027230"/>
<evidence type="ECO:0000256" key="1">
    <source>
        <dbReference type="ARBA" id="ARBA00004651"/>
    </source>
</evidence>
<dbReference type="InParanoid" id="U5DGK5"/>
<dbReference type="InterPro" id="IPR050366">
    <property type="entry name" value="BP-dependent_transpt_permease"/>
</dbReference>
<dbReference type="GO" id="GO:0055085">
    <property type="term" value="P:transmembrane transport"/>
    <property type="evidence" value="ECO:0007669"/>
    <property type="project" value="InterPro"/>
</dbReference>
<keyword evidence="2 7" id="KW-0813">Transport</keyword>
<protein>
    <submittedName>
        <fullName evidence="9">ABC-type dipeptide/oligopeptide/nickel transport system, permease component</fullName>
    </submittedName>
</protein>
<evidence type="ECO:0000256" key="4">
    <source>
        <dbReference type="ARBA" id="ARBA00022692"/>
    </source>
</evidence>
<evidence type="ECO:0000313" key="10">
    <source>
        <dbReference type="Proteomes" id="UP000016960"/>
    </source>
</evidence>
<comment type="caution">
    <text evidence="9">The sequence shown here is derived from an EMBL/GenBank/DDBJ whole genome shotgun (WGS) entry which is preliminary data.</text>
</comment>
<evidence type="ECO:0000313" key="9">
    <source>
        <dbReference type="EMBL" id="ERN40736.1"/>
    </source>
</evidence>
<dbReference type="Pfam" id="PF00528">
    <property type="entry name" value="BPD_transp_1"/>
    <property type="match status" value="1"/>
</dbReference>
<feature type="transmembrane region" description="Helical" evidence="7">
    <location>
        <begin position="164"/>
        <end position="186"/>
    </location>
</feature>
<dbReference type="eggNOG" id="COG1173">
    <property type="taxonomic scope" value="Bacteria"/>
</dbReference>
<organism evidence="9 10">
    <name type="scientific">Rubidibacter lacunae KORDI 51-2</name>
    <dbReference type="NCBI Taxonomy" id="582515"/>
    <lineage>
        <taxon>Bacteria</taxon>
        <taxon>Bacillati</taxon>
        <taxon>Cyanobacteriota</taxon>
        <taxon>Cyanophyceae</taxon>
        <taxon>Oscillatoriophycideae</taxon>
        <taxon>Chroococcales</taxon>
        <taxon>Aphanothecaceae</taxon>
        <taxon>Rubidibacter</taxon>
    </lineage>
</organism>
<feature type="domain" description="ABC transmembrane type-1" evidence="8">
    <location>
        <begin position="129"/>
        <end position="319"/>
    </location>
</feature>
<feature type="transmembrane region" description="Helical" evidence="7">
    <location>
        <begin position="296"/>
        <end position="319"/>
    </location>
</feature>
<dbReference type="Gene3D" id="1.10.3720.10">
    <property type="entry name" value="MetI-like"/>
    <property type="match status" value="1"/>
</dbReference>
<comment type="similarity">
    <text evidence="7">Belongs to the binding-protein-dependent transport system permease family.</text>
</comment>
<dbReference type="Proteomes" id="UP000016960">
    <property type="component" value="Unassembled WGS sequence"/>
</dbReference>
<dbReference type="CDD" id="cd06261">
    <property type="entry name" value="TM_PBP2"/>
    <property type="match status" value="1"/>
</dbReference>
<dbReference type="InterPro" id="IPR035906">
    <property type="entry name" value="MetI-like_sf"/>
</dbReference>
<dbReference type="AlphaFoldDB" id="U5DGK5"/>
<feature type="transmembrane region" description="Helical" evidence="7">
    <location>
        <begin position="63"/>
        <end position="91"/>
    </location>
</feature>
<keyword evidence="10" id="KW-1185">Reference proteome</keyword>
<feature type="transmembrane region" description="Helical" evidence="7">
    <location>
        <begin position="131"/>
        <end position="157"/>
    </location>
</feature>
<feature type="transmembrane region" description="Helical" evidence="7">
    <location>
        <begin position="250"/>
        <end position="276"/>
    </location>
</feature>
<evidence type="ECO:0000256" key="2">
    <source>
        <dbReference type="ARBA" id="ARBA00022448"/>
    </source>
</evidence>
<evidence type="ECO:0000256" key="5">
    <source>
        <dbReference type="ARBA" id="ARBA00022989"/>
    </source>
</evidence>
<evidence type="ECO:0000256" key="3">
    <source>
        <dbReference type="ARBA" id="ARBA00022475"/>
    </source>
</evidence>
<keyword evidence="5 7" id="KW-1133">Transmembrane helix</keyword>